<evidence type="ECO:0000313" key="3">
    <source>
        <dbReference type="Proteomes" id="UP000261082"/>
    </source>
</evidence>
<sequence>MDKQKHTSGFKVPKGYFEAFEENLFKTIASDKVPKETGFAAPKGYFDSLEETIMQHPDISGKKTKVRSLFANKNLKYAVAIAASIVLVVVLFNQNKTVALDINSVDYLAIENYINEGELDFDVYDVSSMLSENDNSSLYYETETISEEDMESYLLETIDESILLDE</sequence>
<keyword evidence="3" id="KW-1185">Reference proteome</keyword>
<proteinExistence type="predicted"/>
<evidence type="ECO:0000313" key="2">
    <source>
        <dbReference type="EMBL" id="RFN57852.1"/>
    </source>
</evidence>
<reference evidence="2 3" key="1">
    <citation type="journal article" date="2007" name="Int. J. Syst. Evol. Microbiol.">
        <title>Marixanthomonas ophiurae gen. nov., sp. nov., a marine bacterium of the family Flavobacteriaceae isolated from a deep-sea brittle star.</title>
        <authorList>
            <person name="Romanenko L.A."/>
            <person name="Uchino M."/>
            <person name="Frolova G.M."/>
            <person name="Mikhailov V.V."/>
        </authorList>
    </citation>
    <scope>NUCLEOTIDE SEQUENCE [LARGE SCALE GENOMIC DNA]</scope>
    <source>
        <strain evidence="2 3">KMM 3046</strain>
    </source>
</reference>
<protein>
    <submittedName>
        <fullName evidence="2">Uncharacterized protein</fullName>
    </submittedName>
</protein>
<keyword evidence="1" id="KW-0812">Transmembrane</keyword>
<name>A0A3E1Q6V1_9FLAO</name>
<feature type="transmembrane region" description="Helical" evidence="1">
    <location>
        <begin position="75"/>
        <end position="92"/>
    </location>
</feature>
<evidence type="ECO:0000256" key="1">
    <source>
        <dbReference type="SAM" id="Phobius"/>
    </source>
</evidence>
<gene>
    <name evidence="2" type="ORF">DZ858_11440</name>
</gene>
<accession>A0A3E1Q6V1</accession>
<dbReference type="EMBL" id="QVID01000002">
    <property type="protein sequence ID" value="RFN57852.1"/>
    <property type="molecule type" value="Genomic_DNA"/>
</dbReference>
<comment type="caution">
    <text evidence="2">The sequence shown here is derived from an EMBL/GenBank/DDBJ whole genome shotgun (WGS) entry which is preliminary data.</text>
</comment>
<organism evidence="2 3">
    <name type="scientific">Marixanthomonas ophiurae</name>
    <dbReference type="NCBI Taxonomy" id="387659"/>
    <lineage>
        <taxon>Bacteria</taxon>
        <taxon>Pseudomonadati</taxon>
        <taxon>Bacteroidota</taxon>
        <taxon>Flavobacteriia</taxon>
        <taxon>Flavobacteriales</taxon>
        <taxon>Flavobacteriaceae</taxon>
        <taxon>Marixanthomonas</taxon>
    </lineage>
</organism>
<dbReference type="Proteomes" id="UP000261082">
    <property type="component" value="Unassembled WGS sequence"/>
</dbReference>
<dbReference type="AlphaFoldDB" id="A0A3E1Q6V1"/>
<keyword evidence="1" id="KW-0472">Membrane</keyword>
<dbReference type="RefSeq" id="WP_117159801.1">
    <property type="nucleotide sequence ID" value="NZ_QVID01000002.1"/>
</dbReference>
<dbReference type="OrthoDB" id="981524at2"/>
<keyword evidence="1" id="KW-1133">Transmembrane helix</keyword>